<dbReference type="EMBL" id="CP018788">
    <property type="protein sequence ID" value="ARQ99286.1"/>
    <property type="molecule type" value="Genomic_DNA"/>
</dbReference>
<accession>A0A381D9M9</accession>
<keyword evidence="1" id="KW-0813">Transport</keyword>
<dbReference type="AlphaFoldDB" id="A0A1X9SST4"/>
<dbReference type="KEGG" id="cdev:CIGN_1007"/>
<organism evidence="4 5">
    <name type="scientific">Campylobacter devanensis</name>
    <dbReference type="NCBI Taxonomy" id="3161138"/>
    <lineage>
        <taxon>Bacteria</taxon>
        <taxon>Pseudomonadati</taxon>
        <taxon>Campylobacterota</taxon>
        <taxon>Epsilonproteobacteria</taxon>
        <taxon>Campylobacterales</taxon>
        <taxon>Campylobacteraceae</taxon>
        <taxon>Campylobacter</taxon>
    </lineage>
</organism>
<dbReference type="Gene3D" id="3.40.50.300">
    <property type="entry name" value="P-loop containing nucleotide triphosphate hydrolases"/>
    <property type="match status" value="1"/>
</dbReference>
<dbReference type="PROSITE" id="PS50893">
    <property type="entry name" value="ABC_TRANSPORTER_2"/>
    <property type="match status" value="1"/>
</dbReference>
<keyword evidence="2" id="KW-0547">Nucleotide-binding</keyword>
<dbReference type="PANTHER" id="PTHR42781">
    <property type="entry name" value="SPERMIDINE/PUTRESCINE IMPORT ATP-BINDING PROTEIN POTA"/>
    <property type="match status" value="1"/>
</dbReference>
<evidence type="ECO:0000313" key="4">
    <source>
        <dbReference type="EMBL" id="ARQ99286.1"/>
    </source>
</evidence>
<dbReference type="GO" id="GO:0005524">
    <property type="term" value="F:ATP binding"/>
    <property type="evidence" value="ECO:0007669"/>
    <property type="project" value="UniProtKB-KW"/>
</dbReference>
<dbReference type="GeneID" id="93077805"/>
<dbReference type="GO" id="GO:0016887">
    <property type="term" value="F:ATP hydrolysis activity"/>
    <property type="evidence" value="ECO:0007669"/>
    <property type="project" value="InterPro"/>
</dbReference>
<dbReference type="RefSeq" id="WP_086224663.1">
    <property type="nucleotide sequence ID" value="NZ_MJJM01000001.1"/>
</dbReference>
<accession>A0A1X9SST4</accession>
<keyword evidence="5" id="KW-1185">Reference proteome</keyword>
<evidence type="ECO:0000256" key="3">
    <source>
        <dbReference type="ARBA" id="ARBA00022840"/>
    </source>
</evidence>
<dbReference type="InterPro" id="IPR003439">
    <property type="entry name" value="ABC_transporter-like_ATP-bd"/>
</dbReference>
<dbReference type="SUPFAM" id="SSF52540">
    <property type="entry name" value="P-loop containing nucleoside triphosphate hydrolases"/>
    <property type="match status" value="1"/>
</dbReference>
<dbReference type="InterPro" id="IPR027417">
    <property type="entry name" value="P-loop_NTPase"/>
</dbReference>
<dbReference type="SMART" id="SM00382">
    <property type="entry name" value="AAA"/>
    <property type="match status" value="1"/>
</dbReference>
<dbReference type="OrthoDB" id="9814623at2"/>
<dbReference type="InterPro" id="IPR050093">
    <property type="entry name" value="ABC_SmlMolc_Importer"/>
</dbReference>
<dbReference type="Pfam" id="PF00005">
    <property type="entry name" value="ABC_tran"/>
    <property type="match status" value="1"/>
</dbReference>
<evidence type="ECO:0000256" key="1">
    <source>
        <dbReference type="ARBA" id="ARBA00022448"/>
    </source>
</evidence>
<dbReference type="PANTHER" id="PTHR42781:SF8">
    <property type="entry name" value="BICARBONATE TRANSPORT ATP-BINDING PROTEIN CMPC"/>
    <property type="match status" value="1"/>
</dbReference>
<dbReference type="STRING" id="1660064.CIGN_1007"/>
<sequence length="247" mass="27822">MIEIKNLRKSFGDICVLDDINLKINNGEFCVLLGSSGSGKSTILKILSSLESFDSGEIKFDNESFKSQIPNSKERQIIMQHYCLMPWLTALDNIKFALKCSGLKNKKLIDDIAKKYLSLVGLKDKMNLYPNSLSGGQCQRVAIARALALDPKVLFLDEPFSALDPVVRANLQTELKELTKNKQVIFVTHDIDEAILLGDKIVILHAGKIIKELQNPKFTPNTPKYFELKSVIYKLINGEIENIEYMI</sequence>
<reference evidence="4 5" key="1">
    <citation type="journal article" date="2017" name="Genome Biol. Evol.">
        <title>Comparative Genomic Analysis Identifies a Campylobacter Clade Deficient in Selenium Metabolism.</title>
        <authorList>
            <person name="Miller W.G."/>
            <person name="Yee E."/>
            <person name="Lopes B.S."/>
            <person name="Chapman M.H."/>
            <person name="Huynh S."/>
            <person name="Bono J.L."/>
            <person name="Parker C.T."/>
            <person name="Strachan N.J.C."/>
            <person name="Forbes K.J."/>
        </authorList>
    </citation>
    <scope>NUCLEOTIDE SEQUENCE [LARGE SCALE GENOMIC DNA]</scope>
    <source>
        <strain evidence="4 5">NCTC 13003</strain>
    </source>
</reference>
<protein>
    <submittedName>
        <fullName evidence="4">Nitrate/sulfonate/bicarbonate ABC transporter, ATP-binding protein</fullName>
    </submittedName>
</protein>
<evidence type="ECO:0000313" key="5">
    <source>
        <dbReference type="Proteomes" id="UP000194309"/>
    </source>
</evidence>
<dbReference type="InterPro" id="IPR003593">
    <property type="entry name" value="AAA+_ATPase"/>
</dbReference>
<proteinExistence type="predicted"/>
<dbReference type="PROSITE" id="PS00211">
    <property type="entry name" value="ABC_TRANSPORTER_1"/>
    <property type="match status" value="1"/>
</dbReference>
<dbReference type="Proteomes" id="UP000194309">
    <property type="component" value="Chromosome"/>
</dbReference>
<name>A0A1X9SST4_9BACT</name>
<gene>
    <name evidence="4" type="ORF">CIGN_1007</name>
</gene>
<evidence type="ECO:0000256" key="2">
    <source>
        <dbReference type="ARBA" id="ARBA00022741"/>
    </source>
</evidence>
<keyword evidence="3 4" id="KW-0067">ATP-binding</keyword>
<dbReference type="InterPro" id="IPR017871">
    <property type="entry name" value="ABC_transporter-like_CS"/>
</dbReference>